<keyword evidence="1" id="KW-1133">Transmembrane helix</keyword>
<dbReference type="STRING" id="1346330.M472_03135"/>
<evidence type="ECO:0008006" key="4">
    <source>
        <dbReference type="Google" id="ProtNLM"/>
    </source>
</evidence>
<organism evidence="2 3">
    <name type="scientific">Sphingobacterium paucimobilis HER1398</name>
    <dbReference type="NCBI Taxonomy" id="1346330"/>
    <lineage>
        <taxon>Bacteria</taxon>
        <taxon>Pseudomonadati</taxon>
        <taxon>Bacteroidota</taxon>
        <taxon>Sphingobacteriia</taxon>
        <taxon>Sphingobacteriales</taxon>
        <taxon>Sphingobacteriaceae</taxon>
        <taxon>Sphingobacterium</taxon>
    </lineage>
</organism>
<dbReference type="RefSeq" id="WP_021071849.1">
    <property type="nucleotide sequence ID" value="NZ_ATDL01000021.1"/>
</dbReference>
<dbReference type="PATRIC" id="fig|1346330.5.peg.3722"/>
<gene>
    <name evidence="2" type="ORF">M472_03135</name>
</gene>
<keyword evidence="1" id="KW-0472">Membrane</keyword>
<protein>
    <recommendedName>
        <fullName evidence="4">AsmA-like C-terminal domain-containing protein</fullName>
    </recommendedName>
</protein>
<sequence>MEVKKQRHFVLPKWSKWLIGIVGVIFFTILIGSWYLSYNYRSIIVQKLSDKVKTASEGLYDVAIGDVSINLLTGSAAVSNLRLTADTGTYTRQVSQHTAKSNRYDFYIHRMEIADLNFWKLLAAKEIRLRSIGIDSLKLKVIKTALPYEEKEGDKEVHERLGSIKGIWIGKVDLKDADVEFLETEKGDTARMEHVALSVSDFMLHKESSQEFGRTLYSKRIVLEIPGFEGAIPGSIYTLAFDKLKLDSEQGDIDVHGMQIKPARDEEKYFRQDKLNKALVFLNWDMIRAEGIDFNSFFTSDLLYAKKLYLYDGATVFKKNKHYQEERVSKIGEGPHQKIMKLQQRLCIDSVTVKNVLVEYRQVNKAGTDEGIISFRDTHGVLTNVTNDTAKLEEDRYMRADLRAALLGQGELHANFGFDMLSKYGEYSYKGSLSPMSAPAFNKILTPLVNLEIASGKIRRIDFDLKGNDLRNWGKFEFRYDGFKVNLLKRSNDQRRNKKGVLSFFINSFVLNDSNPDANEVYHVGHVDRKRVPEHPHFKAIWKSLEDGIIQCTGIQSDWLRKML</sequence>
<keyword evidence="3" id="KW-1185">Reference proteome</keyword>
<evidence type="ECO:0000256" key="1">
    <source>
        <dbReference type="SAM" id="Phobius"/>
    </source>
</evidence>
<dbReference type="EMBL" id="ATDL01000021">
    <property type="protein sequence ID" value="ERJ57753.1"/>
    <property type="molecule type" value="Genomic_DNA"/>
</dbReference>
<feature type="transmembrane region" description="Helical" evidence="1">
    <location>
        <begin position="14"/>
        <end position="36"/>
    </location>
</feature>
<evidence type="ECO:0000313" key="3">
    <source>
        <dbReference type="Proteomes" id="UP000016584"/>
    </source>
</evidence>
<dbReference type="eggNOG" id="ENOG502Z80K">
    <property type="taxonomic scope" value="Bacteria"/>
</dbReference>
<keyword evidence="1" id="KW-0812">Transmembrane</keyword>
<comment type="caution">
    <text evidence="2">The sequence shown here is derived from an EMBL/GenBank/DDBJ whole genome shotgun (WGS) entry which is preliminary data.</text>
</comment>
<name>U2J512_9SPHI</name>
<dbReference type="Proteomes" id="UP000016584">
    <property type="component" value="Unassembled WGS sequence"/>
</dbReference>
<accession>U2J512</accession>
<dbReference type="AlphaFoldDB" id="U2J512"/>
<evidence type="ECO:0000313" key="2">
    <source>
        <dbReference type="EMBL" id="ERJ57753.1"/>
    </source>
</evidence>
<proteinExistence type="predicted"/>
<dbReference type="OrthoDB" id="814802at2"/>
<reference evidence="2 3" key="1">
    <citation type="journal article" date="2013" name="Genome Announc.">
        <title>The Draft Genome Sequence of Sphingomonas paucimobilis Strain HER1398 (Proteobacteria), Host to the Giant PAU Phage, Indicates That It Is a Member of the Genus Sphingobacterium (Bacteroidetes).</title>
        <authorList>
            <person name="White R.A.III."/>
            <person name="Suttle C.A."/>
        </authorList>
    </citation>
    <scope>NUCLEOTIDE SEQUENCE [LARGE SCALE GENOMIC DNA]</scope>
    <source>
        <strain evidence="2 3">HER1398</strain>
    </source>
</reference>